<evidence type="ECO:0000256" key="1">
    <source>
        <dbReference type="SAM" id="Coils"/>
    </source>
</evidence>
<evidence type="ECO:0000313" key="3">
    <source>
        <dbReference type="EMBL" id="CAH0560387.1"/>
    </source>
</evidence>
<accession>A0A9P0BCW7</accession>
<feature type="region of interest" description="Disordered" evidence="2">
    <location>
        <begin position="1"/>
        <end position="38"/>
    </location>
</feature>
<dbReference type="OrthoDB" id="6782755at2759"/>
<name>A0A9P0BCW7_BRAAE</name>
<keyword evidence="1" id="KW-0175">Coiled coil</keyword>
<evidence type="ECO:0000313" key="4">
    <source>
        <dbReference type="Proteomes" id="UP001154078"/>
    </source>
</evidence>
<dbReference type="AlphaFoldDB" id="A0A9P0BCW7"/>
<sequence length="187" mass="21848">MKRGIPEHDSSLEEEEKIVKKSNLNTKNPIQSSAVKAKGKEMEEIKEILLQVQKEIKTMSVELKINNEEMKKNRDEINTMKEQWNSEKQDLINKIKETEARLERLEKDKTRNKLVISGLNIESQEKPVKTTVEEFINKKLGIKIELRAAYKVNEKTIIAETESWEEKSNILKEKQKLKGTNILYILN</sequence>
<feature type="coiled-coil region" evidence="1">
    <location>
        <begin position="42"/>
        <end position="115"/>
    </location>
</feature>
<proteinExistence type="predicted"/>
<keyword evidence="4" id="KW-1185">Reference proteome</keyword>
<dbReference type="Proteomes" id="UP001154078">
    <property type="component" value="Chromosome 7"/>
</dbReference>
<reference evidence="3" key="1">
    <citation type="submission" date="2021-12" db="EMBL/GenBank/DDBJ databases">
        <authorList>
            <person name="King R."/>
        </authorList>
    </citation>
    <scope>NUCLEOTIDE SEQUENCE</scope>
</reference>
<organism evidence="3 4">
    <name type="scientific">Brassicogethes aeneus</name>
    <name type="common">Rape pollen beetle</name>
    <name type="synonym">Meligethes aeneus</name>
    <dbReference type="NCBI Taxonomy" id="1431903"/>
    <lineage>
        <taxon>Eukaryota</taxon>
        <taxon>Metazoa</taxon>
        <taxon>Ecdysozoa</taxon>
        <taxon>Arthropoda</taxon>
        <taxon>Hexapoda</taxon>
        <taxon>Insecta</taxon>
        <taxon>Pterygota</taxon>
        <taxon>Neoptera</taxon>
        <taxon>Endopterygota</taxon>
        <taxon>Coleoptera</taxon>
        <taxon>Polyphaga</taxon>
        <taxon>Cucujiformia</taxon>
        <taxon>Nitidulidae</taxon>
        <taxon>Meligethinae</taxon>
        <taxon>Brassicogethes</taxon>
    </lineage>
</organism>
<gene>
    <name evidence="3" type="ORF">MELIAE_LOCUS10144</name>
</gene>
<feature type="compositionally biased region" description="Basic and acidic residues" evidence="2">
    <location>
        <begin position="1"/>
        <end position="11"/>
    </location>
</feature>
<protein>
    <submittedName>
        <fullName evidence="3">Uncharacterized protein</fullName>
    </submittedName>
</protein>
<dbReference type="EMBL" id="OV121138">
    <property type="protein sequence ID" value="CAH0560387.1"/>
    <property type="molecule type" value="Genomic_DNA"/>
</dbReference>
<evidence type="ECO:0000256" key="2">
    <source>
        <dbReference type="SAM" id="MobiDB-lite"/>
    </source>
</evidence>
<feature type="compositionally biased region" description="Polar residues" evidence="2">
    <location>
        <begin position="22"/>
        <end position="34"/>
    </location>
</feature>